<evidence type="ECO:0000313" key="11">
    <source>
        <dbReference type="Proteomes" id="UP000287394"/>
    </source>
</evidence>
<keyword evidence="2 9" id="KW-0436">Ligase</keyword>
<evidence type="ECO:0000256" key="8">
    <source>
        <dbReference type="ARBA" id="ARBA00047552"/>
    </source>
</evidence>
<dbReference type="PRINTS" id="PR00986">
    <property type="entry name" value="TRNASYNTHVAL"/>
</dbReference>
<dbReference type="NCBIfam" id="TIGR00422">
    <property type="entry name" value="valS"/>
    <property type="match status" value="1"/>
</dbReference>
<gene>
    <name evidence="9 10" type="primary">valS</name>
    <name evidence="10" type="ORF">CCAX7_12570</name>
</gene>
<dbReference type="InterPro" id="IPR002300">
    <property type="entry name" value="aa-tRNA-synth_Ia"/>
</dbReference>
<dbReference type="SUPFAM" id="SSF52374">
    <property type="entry name" value="Nucleotidylyl transferase"/>
    <property type="match status" value="1"/>
</dbReference>
<dbReference type="PANTHER" id="PTHR11946">
    <property type="entry name" value="VALYL-TRNA SYNTHETASES"/>
    <property type="match status" value="1"/>
</dbReference>
<dbReference type="EC" id="6.1.1.9" evidence="9"/>
<sequence>MEKIYEPKDVEARRYAEWEERGYFHAEPTPGKQKYSITIPPPNVTGSLHMGHALTYTVQDTLGRWKKMSGYTVLILPGTDHAGIATQNVVEKQIAKDGLTRFDLGREKFVEKVWEWKAEYGSRIVSQLKRLGCAFDWQRERFTLDERYADAVLQAFVRFYDAGLIYKGNRLINWCPRCQTVISDIEVEEEDQAGHLWHIRYPFADGSGSVVVATSRPETMLGDSAVAVNPEDERYAGLIGKMIALPLTDRQIPLIADSYASAEFGTGAVKVTPAHDPNDYEAGKRNNLAQITVIGFDGNMTAQAGERYSTMDRYDARNLVVEDLQELGLLEKVEDHPHRVPTCERCHTTIEPLLSDQWFMKMAGTDLVAGAINAAENDSIEFVPDRYKKIYLDWMNGLRDWPLSRQLWWGHRLPVYYRPDGTHVAARNWEEAVERAGTDQLTQEEDVLDTWFSSALWPFATLGWPEKTPDLEYFYPTDVLTTSREILYLWVARMIMTGVEFMGEKPFDQVYIFATVLDKKGRRMSKSAGNGIDPVEMIDKYGTDALRFSLLRLASKGQDIRFSEDRIPESRNFANKLWNAARFVLMYVGDGDSPIAPDIDSYSLPERWILSRLQHTARAVNASLASYDLDDACNALYEFLWNEYCDWFVELCKPALNGEDGAAKERAKFVLVTVLESTLRLLHPVMPFVTEEIWQAIPHKGATICSAFYPQPDEALVDLPAEAGMALLIDSITALRTLRAEFTPGGQENEAARAAILARRFTVTAVAETDSARTTLTDQLSALTNLARLGTVTIENAAPEGARTVATGVAGATFYIPADELLEGVDPVKESARLAAEITKLEKERGGLEGRLNNPQFVERALPEVVEKARADSADLTQRIAKLAARREMLAG</sequence>
<comment type="caution">
    <text evidence="9">Lacks conserved residue(s) required for the propagation of feature annotation.</text>
</comment>
<dbReference type="Pfam" id="PF10458">
    <property type="entry name" value="Val_tRNA-synt_C"/>
    <property type="match status" value="1"/>
</dbReference>
<dbReference type="FunFam" id="3.40.50.620:FF:000020">
    <property type="entry name" value="Valine--tRNA ligase, mitochondrial"/>
    <property type="match status" value="1"/>
</dbReference>
<accession>A0A402D4E0</accession>
<feature type="short sequence motif" description="'HIGH' region" evidence="9">
    <location>
        <begin position="42"/>
        <end position="52"/>
    </location>
</feature>
<dbReference type="GO" id="GO:0002161">
    <property type="term" value="F:aminoacyl-tRNA deacylase activity"/>
    <property type="evidence" value="ECO:0007669"/>
    <property type="project" value="InterPro"/>
</dbReference>
<dbReference type="NCBIfam" id="NF004349">
    <property type="entry name" value="PRK05729.1"/>
    <property type="match status" value="1"/>
</dbReference>
<dbReference type="EMBL" id="AP025739">
    <property type="protein sequence ID" value="BDI29206.1"/>
    <property type="molecule type" value="Genomic_DNA"/>
</dbReference>
<keyword evidence="6 9" id="KW-0175">Coiled coil</keyword>
<protein>
    <recommendedName>
        <fullName evidence="9">Valine--tRNA ligase</fullName>
        <ecNumber evidence="9">6.1.1.9</ecNumber>
    </recommendedName>
    <alternativeName>
        <fullName evidence="9">Valyl-tRNA synthetase</fullName>
        <shortName evidence="9">ValRS</shortName>
    </alternativeName>
</protein>
<keyword evidence="1 9" id="KW-0963">Cytoplasm</keyword>
<keyword evidence="11" id="KW-1185">Reference proteome</keyword>
<dbReference type="GO" id="GO:0004832">
    <property type="term" value="F:valine-tRNA ligase activity"/>
    <property type="evidence" value="ECO:0007669"/>
    <property type="project" value="UniProtKB-UniRule"/>
</dbReference>
<keyword evidence="4 9" id="KW-0067">ATP-binding</keyword>
<dbReference type="SUPFAM" id="SSF47323">
    <property type="entry name" value="Anticodon-binding domain of a subclass of class I aminoacyl-tRNA synthetases"/>
    <property type="match status" value="1"/>
</dbReference>
<dbReference type="PANTHER" id="PTHR11946:SF93">
    <property type="entry name" value="VALINE--TRNA LIGASE, CHLOROPLASTIC_MITOCHONDRIAL 2"/>
    <property type="match status" value="1"/>
</dbReference>
<name>A0A402D4E0_9BACT</name>
<dbReference type="CDD" id="cd07962">
    <property type="entry name" value="Anticodon_Ia_Val"/>
    <property type="match status" value="1"/>
</dbReference>
<keyword evidence="5 9" id="KW-0648">Protein biosynthesis</keyword>
<dbReference type="SUPFAM" id="SSF50677">
    <property type="entry name" value="ValRS/IleRS/LeuRS editing domain"/>
    <property type="match status" value="1"/>
</dbReference>
<dbReference type="AlphaFoldDB" id="A0A402D4E0"/>
<dbReference type="InterPro" id="IPR037118">
    <property type="entry name" value="Val-tRNA_synth_C_sf"/>
</dbReference>
<dbReference type="GO" id="GO:0005829">
    <property type="term" value="C:cytosol"/>
    <property type="evidence" value="ECO:0007669"/>
    <property type="project" value="TreeGrafter"/>
</dbReference>
<dbReference type="InterPro" id="IPR010978">
    <property type="entry name" value="tRNA-bd_arm"/>
</dbReference>
<evidence type="ECO:0000256" key="5">
    <source>
        <dbReference type="ARBA" id="ARBA00022917"/>
    </source>
</evidence>
<dbReference type="HAMAP" id="MF_02004">
    <property type="entry name" value="Val_tRNA_synth_type1"/>
    <property type="match status" value="1"/>
</dbReference>
<evidence type="ECO:0000256" key="6">
    <source>
        <dbReference type="ARBA" id="ARBA00023054"/>
    </source>
</evidence>
<comment type="subunit">
    <text evidence="9">Monomer.</text>
</comment>
<dbReference type="Gene3D" id="1.10.730.10">
    <property type="entry name" value="Isoleucyl-tRNA Synthetase, Domain 1"/>
    <property type="match status" value="1"/>
</dbReference>
<dbReference type="InterPro" id="IPR009080">
    <property type="entry name" value="tRNAsynth_Ia_anticodon-bd"/>
</dbReference>
<proteinExistence type="inferred from homology"/>
<evidence type="ECO:0000256" key="9">
    <source>
        <dbReference type="HAMAP-Rule" id="MF_02004"/>
    </source>
</evidence>
<dbReference type="Gene3D" id="1.10.287.380">
    <property type="entry name" value="Valyl-tRNA synthetase, C-terminal domain"/>
    <property type="match status" value="1"/>
</dbReference>
<dbReference type="InterPro" id="IPR019499">
    <property type="entry name" value="Val-tRNA_synth_tRNA-bd"/>
</dbReference>
<evidence type="ECO:0000256" key="3">
    <source>
        <dbReference type="ARBA" id="ARBA00022741"/>
    </source>
</evidence>
<dbReference type="PROSITE" id="PS00178">
    <property type="entry name" value="AA_TRNA_LIGASE_I"/>
    <property type="match status" value="1"/>
</dbReference>
<comment type="domain">
    <text evidence="9">ValRS has two distinct active sites: one for aminoacylation and one for editing. The misactivated threonine is translocated from the active site to the editing site.</text>
</comment>
<evidence type="ECO:0000256" key="1">
    <source>
        <dbReference type="ARBA" id="ARBA00022490"/>
    </source>
</evidence>
<dbReference type="InterPro" id="IPR001412">
    <property type="entry name" value="aa-tRNA-synth_I_CS"/>
</dbReference>
<evidence type="ECO:0000256" key="7">
    <source>
        <dbReference type="ARBA" id="ARBA00023146"/>
    </source>
</evidence>
<dbReference type="InterPro" id="IPR002303">
    <property type="entry name" value="Valyl-tRNA_ligase"/>
</dbReference>
<reference evidence="10 11" key="1">
    <citation type="journal article" date="2019" name="Int. J. Syst. Evol. Microbiol.">
        <title>Capsulimonas corticalis gen. nov., sp. nov., an aerobic capsulated bacterium, of a novel bacterial order, Capsulimonadales ord. nov., of the class Armatimonadia of the phylum Armatimonadetes.</title>
        <authorList>
            <person name="Li J."/>
            <person name="Kudo C."/>
            <person name="Tonouchi A."/>
        </authorList>
    </citation>
    <scope>NUCLEOTIDE SEQUENCE [LARGE SCALE GENOMIC DNA]</scope>
    <source>
        <strain evidence="10 11">AX-7</strain>
    </source>
</reference>
<dbReference type="FunFam" id="1.10.730.10:FF:000014">
    <property type="entry name" value="Valine--tRNA ligase"/>
    <property type="match status" value="1"/>
</dbReference>
<keyword evidence="7 9" id="KW-0030">Aminoacyl-tRNA synthetase</keyword>
<dbReference type="InterPro" id="IPR033705">
    <property type="entry name" value="Anticodon_Ia_Val"/>
</dbReference>
<dbReference type="Pfam" id="PF00133">
    <property type="entry name" value="tRNA-synt_1"/>
    <property type="match status" value="1"/>
</dbReference>
<dbReference type="GO" id="GO:0005524">
    <property type="term" value="F:ATP binding"/>
    <property type="evidence" value="ECO:0007669"/>
    <property type="project" value="UniProtKB-UniRule"/>
</dbReference>
<evidence type="ECO:0000256" key="4">
    <source>
        <dbReference type="ARBA" id="ARBA00022840"/>
    </source>
</evidence>
<dbReference type="Gene3D" id="3.40.50.620">
    <property type="entry name" value="HUPs"/>
    <property type="match status" value="2"/>
</dbReference>
<evidence type="ECO:0000256" key="2">
    <source>
        <dbReference type="ARBA" id="ARBA00022598"/>
    </source>
</evidence>
<dbReference type="GO" id="GO:0006438">
    <property type="term" value="P:valyl-tRNA aminoacylation"/>
    <property type="evidence" value="ECO:0007669"/>
    <property type="project" value="UniProtKB-UniRule"/>
</dbReference>
<dbReference type="InterPro" id="IPR009008">
    <property type="entry name" value="Val/Leu/Ile-tRNA-synth_edit"/>
</dbReference>
<dbReference type="Gene3D" id="3.90.740.10">
    <property type="entry name" value="Valyl/Leucyl/Isoleucyl-tRNA synthetase, editing domain"/>
    <property type="match status" value="1"/>
</dbReference>
<comment type="domain">
    <text evidence="9">The C-terminal coiled-coil domain is crucial for aminoacylation activity.</text>
</comment>
<keyword evidence="3 9" id="KW-0547">Nucleotide-binding</keyword>
<comment type="similarity">
    <text evidence="9">Belongs to the class-I aminoacyl-tRNA synthetase family. ValS type 1 subfamily.</text>
</comment>
<dbReference type="OrthoDB" id="9810365at2"/>
<dbReference type="InterPro" id="IPR014729">
    <property type="entry name" value="Rossmann-like_a/b/a_fold"/>
</dbReference>
<comment type="subcellular location">
    <subcellularLocation>
        <location evidence="9">Cytoplasm</location>
    </subcellularLocation>
</comment>
<dbReference type="Pfam" id="PF08264">
    <property type="entry name" value="Anticodon_1"/>
    <property type="match status" value="1"/>
</dbReference>
<dbReference type="Proteomes" id="UP000287394">
    <property type="component" value="Chromosome"/>
</dbReference>
<comment type="catalytic activity">
    <reaction evidence="8 9">
        <text>tRNA(Val) + L-valine + ATP = L-valyl-tRNA(Val) + AMP + diphosphate</text>
        <dbReference type="Rhea" id="RHEA:10704"/>
        <dbReference type="Rhea" id="RHEA-COMP:9672"/>
        <dbReference type="Rhea" id="RHEA-COMP:9708"/>
        <dbReference type="ChEBI" id="CHEBI:30616"/>
        <dbReference type="ChEBI" id="CHEBI:33019"/>
        <dbReference type="ChEBI" id="CHEBI:57762"/>
        <dbReference type="ChEBI" id="CHEBI:78442"/>
        <dbReference type="ChEBI" id="CHEBI:78537"/>
        <dbReference type="ChEBI" id="CHEBI:456215"/>
        <dbReference type="EC" id="6.1.1.9"/>
    </reaction>
</comment>
<dbReference type="InterPro" id="IPR013155">
    <property type="entry name" value="M/V/L/I-tRNA-synth_anticd-bd"/>
</dbReference>
<organism evidence="10 11">
    <name type="scientific">Capsulimonas corticalis</name>
    <dbReference type="NCBI Taxonomy" id="2219043"/>
    <lineage>
        <taxon>Bacteria</taxon>
        <taxon>Bacillati</taxon>
        <taxon>Armatimonadota</taxon>
        <taxon>Armatimonadia</taxon>
        <taxon>Capsulimonadales</taxon>
        <taxon>Capsulimonadaceae</taxon>
        <taxon>Capsulimonas</taxon>
    </lineage>
</organism>
<evidence type="ECO:0000313" key="10">
    <source>
        <dbReference type="EMBL" id="BDI29206.1"/>
    </source>
</evidence>
<comment type="function">
    <text evidence="9">Catalyzes the attachment of valine to tRNA(Val). As ValRS can inadvertently accommodate and process structurally similar amino acids such as threonine, to avoid such errors, it has a 'posttransfer' editing activity that hydrolyzes mischarged Thr-tRNA(Val) in a tRNA-dependent manner.</text>
</comment>
<dbReference type="CDD" id="cd00817">
    <property type="entry name" value="ValRS_core"/>
    <property type="match status" value="1"/>
</dbReference>
<dbReference type="FunCoup" id="A0A402D4E0">
    <property type="interactions" value="493"/>
</dbReference>
<dbReference type="RefSeq" id="WP_119324348.1">
    <property type="nucleotide sequence ID" value="NZ_AP025739.1"/>
</dbReference>
<dbReference type="SUPFAM" id="SSF46589">
    <property type="entry name" value="tRNA-binding arm"/>
    <property type="match status" value="1"/>
</dbReference>
<feature type="binding site" evidence="9">
    <location>
        <position position="526"/>
    </location>
    <ligand>
        <name>ATP</name>
        <dbReference type="ChEBI" id="CHEBI:30616"/>
    </ligand>
</feature>
<dbReference type="KEGG" id="ccot:CCAX7_12570"/>